<accession>A0ABV0M7U8</accession>
<feature type="signal peptide" evidence="1">
    <location>
        <begin position="1"/>
        <end position="18"/>
    </location>
</feature>
<organism evidence="2 3">
    <name type="scientific">Neorhizobium phenanthreniclasticum</name>
    <dbReference type="NCBI Taxonomy" id="3157917"/>
    <lineage>
        <taxon>Bacteria</taxon>
        <taxon>Pseudomonadati</taxon>
        <taxon>Pseudomonadota</taxon>
        <taxon>Alphaproteobacteria</taxon>
        <taxon>Hyphomicrobiales</taxon>
        <taxon>Rhizobiaceae</taxon>
        <taxon>Rhizobium/Agrobacterium group</taxon>
        <taxon>Neorhizobium</taxon>
    </lineage>
</organism>
<evidence type="ECO:0000313" key="2">
    <source>
        <dbReference type="EMBL" id="MEQ1407778.1"/>
    </source>
</evidence>
<keyword evidence="3" id="KW-1185">Reference proteome</keyword>
<dbReference type="RefSeq" id="WP_348864151.1">
    <property type="nucleotide sequence ID" value="NZ_JBEAAL010000020.1"/>
</dbReference>
<keyword evidence="1" id="KW-0732">Signal</keyword>
<feature type="chain" id="PRO_5047064571" evidence="1">
    <location>
        <begin position="19"/>
        <end position="132"/>
    </location>
</feature>
<name>A0ABV0M7U8_9HYPH</name>
<protein>
    <submittedName>
        <fullName evidence="2">Uncharacterized protein</fullName>
    </submittedName>
</protein>
<evidence type="ECO:0000256" key="1">
    <source>
        <dbReference type="SAM" id="SignalP"/>
    </source>
</evidence>
<sequence>MRYVLIVAAMLAAGSAAADDKCGSASSEILALKEWSASPGDYGSVSVRLKIGNKTDKQIRMVKAAAIFIDPFGDDIARLAIDPDVTIPANGDIEEKGSWSAARLVKVRPQDVTTTVCVSAVLYEDGSKEEFR</sequence>
<proteinExistence type="predicted"/>
<reference evidence="2 3" key="1">
    <citation type="submission" date="2024-05" db="EMBL/GenBank/DDBJ databases">
        <title>Neorhizobium sp. Rsf11, a plant growth promoting and heavy metal resistant PAH-degrader.</title>
        <authorList>
            <person name="Golubev S.N."/>
            <person name="Muratova A.Y."/>
            <person name="Markelova M.I."/>
        </authorList>
    </citation>
    <scope>NUCLEOTIDE SEQUENCE [LARGE SCALE GENOMIC DNA]</scope>
    <source>
        <strain evidence="2 3">Rsf11</strain>
    </source>
</reference>
<dbReference type="Proteomes" id="UP001496627">
    <property type="component" value="Unassembled WGS sequence"/>
</dbReference>
<evidence type="ECO:0000313" key="3">
    <source>
        <dbReference type="Proteomes" id="UP001496627"/>
    </source>
</evidence>
<gene>
    <name evidence="2" type="ORF">ABK249_22925</name>
</gene>
<dbReference type="EMBL" id="JBEAAL010000020">
    <property type="protein sequence ID" value="MEQ1407778.1"/>
    <property type="molecule type" value="Genomic_DNA"/>
</dbReference>
<comment type="caution">
    <text evidence="2">The sequence shown here is derived from an EMBL/GenBank/DDBJ whole genome shotgun (WGS) entry which is preliminary data.</text>
</comment>